<dbReference type="OrthoDB" id="1882547at2759"/>
<name>A0A165D4M2_EXIGL</name>
<keyword evidence="1" id="KW-0812">Transmembrane</keyword>
<reference evidence="2 3" key="1">
    <citation type="journal article" date="2016" name="Mol. Biol. Evol.">
        <title>Comparative Genomics of Early-Diverging Mushroom-Forming Fungi Provides Insights into the Origins of Lignocellulose Decay Capabilities.</title>
        <authorList>
            <person name="Nagy L.G."/>
            <person name="Riley R."/>
            <person name="Tritt A."/>
            <person name="Adam C."/>
            <person name="Daum C."/>
            <person name="Floudas D."/>
            <person name="Sun H."/>
            <person name="Yadav J.S."/>
            <person name="Pangilinan J."/>
            <person name="Larsson K.H."/>
            <person name="Matsuura K."/>
            <person name="Barry K."/>
            <person name="Labutti K."/>
            <person name="Kuo R."/>
            <person name="Ohm R.A."/>
            <person name="Bhattacharya S.S."/>
            <person name="Shirouzu T."/>
            <person name="Yoshinaga Y."/>
            <person name="Martin F.M."/>
            <person name="Grigoriev I.V."/>
            <person name="Hibbett D.S."/>
        </authorList>
    </citation>
    <scope>NUCLEOTIDE SEQUENCE [LARGE SCALE GENOMIC DNA]</scope>
    <source>
        <strain evidence="2 3">HHB12029</strain>
    </source>
</reference>
<evidence type="ECO:0000313" key="3">
    <source>
        <dbReference type="Proteomes" id="UP000077266"/>
    </source>
</evidence>
<dbReference type="AlphaFoldDB" id="A0A165D4M2"/>
<keyword evidence="1" id="KW-0472">Membrane</keyword>
<feature type="transmembrane region" description="Helical" evidence="1">
    <location>
        <begin position="48"/>
        <end position="71"/>
    </location>
</feature>
<organism evidence="2 3">
    <name type="scientific">Exidia glandulosa HHB12029</name>
    <dbReference type="NCBI Taxonomy" id="1314781"/>
    <lineage>
        <taxon>Eukaryota</taxon>
        <taxon>Fungi</taxon>
        <taxon>Dikarya</taxon>
        <taxon>Basidiomycota</taxon>
        <taxon>Agaricomycotina</taxon>
        <taxon>Agaricomycetes</taxon>
        <taxon>Auriculariales</taxon>
        <taxon>Exidiaceae</taxon>
        <taxon>Exidia</taxon>
    </lineage>
</organism>
<sequence>MPLIFSARHTPATPSISLERGVSRLRAPRLHNQSSSSSVRIVFDTPTLVWITLGFLSCAAMVSFGFAWWLVRDSESFQRIRQ</sequence>
<dbReference type="EMBL" id="KV426255">
    <property type="protein sequence ID" value="KZV83778.1"/>
    <property type="molecule type" value="Genomic_DNA"/>
</dbReference>
<dbReference type="InParanoid" id="A0A165D4M2"/>
<evidence type="ECO:0000313" key="2">
    <source>
        <dbReference type="EMBL" id="KZV83778.1"/>
    </source>
</evidence>
<accession>A0A165D4M2</accession>
<keyword evidence="1" id="KW-1133">Transmembrane helix</keyword>
<proteinExistence type="predicted"/>
<gene>
    <name evidence="2" type="ORF">EXIGLDRAFT_777220</name>
</gene>
<dbReference type="Proteomes" id="UP000077266">
    <property type="component" value="Unassembled WGS sequence"/>
</dbReference>
<keyword evidence="3" id="KW-1185">Reference proteome</keyword>
<protein>
    <submittedName>
        <fullName evidence="2">Uncharacterized protein</fullName>
    </submittedName>
</protein>
<evidence type="ECO:0000256" key="1">
    <source>
        <dbReference type="SAM" id="Phobius"/>
    </source>
</evidence>